<keyword evidence="5 13" id="KW-0052">Apoplast</keyword>
<comment type="catalytic activity">
    <reaction evidence="1 13">
        <text>4 hydroquinone + O2 = 4 benzosemiquinone + 2 H2O</text>
        <dbReference type="Rhea" id="RHEA:11276"/>
        <dbReference type="ChEBI" id="CHEBI:15377"/>
        <dbReference type="ChEBI" id="CHEBI:15379"/>
        <dbReference type="ChEBI" id="CHEBI:17594"/>
        <dbReference type="ChEBI" id="CHEBI:17977"/>
        <dbReference type="EC" id="1.10.3.2"/>
    </reaction>
</comment>
<dbReference type="InterPro" id="IPR002355">
    <property type="entry name" value="Cu_oxidase_Cu_BS"/>
</dbReference>
<dbReference type="CDD" id="cd13849">
    <property type="entry name" value="CuRO_1_LCC_plant"/>
    <property type="match status" value="1"/>
</dbReference>
<organism evidence="17 18">
    <name type="scientific">Rosa chinensis</name>
    <name type="common">China rose</name>
    <dbReference type="NCBI Taxonomy" id="74649"/>
    <lineage>
        <taxon>Eukaryota</taxon>
        <taxon>Viridiplantae</taxon>
        <taxon>Streptophyta</taxon>
        <taxon>Embryophyta</taxon>
        <taxon>Tracheophyta</taxon>
        <taxon>Spermatophyta</taxon>
        <taxon>Magnoliopsida</taxon>
        <taxon>eudicotyledons</taxon>
        <taxon>Gunneridae</taxon>
        <taxon>Pentapetalae</taxon>
        <taxon>rosids</taxon>
        <taxon>fabids</taxon>
        <taxon>Rosales</taxon>
        <taxon>Rosaceae</taxon>
        <taxon>Rosoideae</taxon>
        <taxon>Rosoideae incertae sedis</taxon>
        <taxon>Rosa</taxon>
    </lineage>
</organism>
<dbReference type="Pfam" id="PF07731">
    <property type="entry name" value="Cu-oxidase_2"/>
    <property type="match status" value="1"/>
</dbReference>
<dbReference type="InterPro" id="IPR034289">
    <property type="entry name" value="CuRO_3_LCC"/>
</dbReference>
<keyword evidence="18" id="KW-1185">Reference proteome</keyword>
<dbReference type="AlphaFoldDB" id="A0A2P6PUC4"/>
<dbReference type="GO" id="GO:0005507">
    <property type="term" value="F:copper ion binding"/>
    <property type="evidence" value="ECO:0007669"/>
    <property type="project" value="InterPro"/>
</dbReference>
<dbReference type="SUPFAM" id="SSF49503">
    <property type="entry name" value="Cupredoxins"/>
    <property type="match status" value="3"/>
</dbReference>
<feature type="signal peptide" evidence="13">
    <location>
        <begin position="1"/>
        <end position="28"/>
    </location>
</feature>
<dbReference type="CDD" id="cd13875">
    <property type="entry name" value="CuRO_2_LCC_plant"/>
    <property type="match status" value="1"/>
</dbReference>
<comment type="subcellular location">
    <subcellularLocation>
        <location evidence="2 13">Secreted</location>
        <location evidence="2 13">Extracellular space</location>
        <location evidence="2 13">Apoplast</location>
    </subcellularLocation>
</comment>
<keyword evidence="13" id="KW-0732">Signal</keyword>
<evidence type="ECO:0000256" key="2">
    <source>
        <dbReference type="ARBA" id="ARBA00004271"/>
    </source>
</evidence>
<dbReference type="GO" id="GO:0048046">
    <property type="term" value="C:apoplast"/>
    <property type="evidence" value="ECO:0007669"/>
    <property type="project" value="UniProtKB-SubCell"/>
</dbReference>
<keyword evidence="9 13" id="KW-0560">Oxidoreductase</keyword>
<keyword evidence="7 13" id="KW-0479">Metal-binding</keyword>
<accession>A0A2P6PUC4</accession>
<evidence type="ECO:0000256" key="5">
    <source>
        <dbReference type="ARBA" id="ARBA00022523"/>
    </source>
</evidence>
<keyword evidence="10 13" id="KW-0186">Copper</keyword>
<dbReference type="NCBIfam" id="TIGR03389">
    <property type="entry name" value="laccase"/>
    <property type="match status" value="1"/>
</dbReference>
<evidence type="ECO:0000256" key="1">
    <source>
        <dbReference type="ARBA" id="ARBA00000349"/>
    </source>
</evidence>
<dbReference type="InterPro" id="IPR034285">
    <property type="entry name" value="CuRO_2_LCC"/>
</dbReference>
<dbReference type="InterPro" id="IPR017761">
    <property type="entry name" value="Laccase"/>
</dbReference>
<dbReference type="GO" id="GO:0046274">
    <property type="term" value="P:lignin catabolic process"/>
    <property type="evidence" value="ECO:0007669"/>
    <property type="project" value="UniProtKB-KW"/>
</dbReference>
<evidence type="ECO:0000256" key="9">
    <source>
        <dbReference type="ARBA" id="ARBA00023002"/>
    </source>
</evidence>
<dbReference type="Gene3D" id="2.60.40.420">
    <property type="entry name" value="Cupredoxins - blue copper proteins"/>
    <property type="match status" value="3"/>
</dbReference>
<dbReference type="InterPro" id="IPR008972">
    <property type="entry name" value="Cupredoxin"/>
</dbReference>
<keyword evidence="11" id="KW-0325">Glycoprotein</keyword>
<comment type="cofactor">
    <cofactor evidence="13">
        <name>Cu cation</name>
        <dbReference type="ChEBI" id="CHEBI:23378"/>
    </cofactor>
    <text evidence="13">Binds 4 Cu cations per monomer.</text>
</comment>
<dbReference type="PANTHER" id="PTHR11709:SF261">
    <property type="entry name" value="LACCASE"/>
    <property type="match status" value="1"/>
</dbReference>
<feature type="chain" id="PRO_5015022002" description="Laccase" evidence="13">
    <location>
        <begin position="29"/>
        <end position="596"/>
    </location>
</feature>
<name>A0A2P6PUC4_ROSCH</name>
<dbReference type="EMBL" id="PDCK01000044">
    <property type="protein sequence ID" value="PRQ25537.1"/>
    <property type="molecule type" value="Genomic_DNA"/>
</dbReference>
<keyword evidence="12 13" id="KW-0439">Lignin degradation</keyword>
<keyword evidence="8 13" id="KW-0677">Repeat</keyword>
<evidence type="ECO:0000256" key="3">
    <source>
        <dbReference type="ARBA" id="ARBA00010609"/>
    </source>
</evidence>
<evidence type="ECO:0000256" key="10">
    <source>
        <dbReference type="ARBA" id="ARBA00023008"/>
    </source>
</evidence>
<dbReference type="EC" id="1.10.3.2" evidence="4 13"/>
<feature type="domain" description="Plastocyanin-like" evidence="14">
    <location>
        <begin position="163"/>
        <end position="314"/>
    </location>
</feature>
<dbReference type="OMA" id="EMEMSIG"/>
<evidence type="ECO:0000313" key="17">
    <source>
        <dbReference type="EMBL" id="PRQ25537.1"/>
    </source>
</evidence>
<dbReference type="InterPro" id="IPR011707">
    <property type="entry name" value="Cu-oxidase-like_N"/>
</dbReference>
<protein>
    <recommendedName>
        <fullName evidence="4 13">Laccase</fullName>
        <ecNumber evidence="4 13">1.10.3.2</ecNumber>
    </recommendedName>
    <alternativeName>
        <fullName evidence="13">Benzenediol:oxygen oxidoreductase</fullName>
    </alternativeName>
    <alternativeName>
        <fullName evidence="13">Diphenol oxidase</fullName>
    </alternativeName>
    <alternativeName>
        <fullName evidence="13">Urishiol oxidase</fullName>
    </alternativeName>
</protein>
<dbReference type="Pfam" id="PF07732">
    <property type="entry name" value="Cu-oxidase_3"/>
    <property type="match status" value="1"/>
</dbReference>
<feature type="domain" description="Plastocyanin-like" evidence="15">
    <location>
        <begin position="422"/>
        <end position="558"/>
    </location>
</feature>
<dbReference type="Proteomes" id="UP000238479">
    <property type="component" value="Chromosome 6"/>
</dbReference>
<comment type="caution">
    <text evidence="17">The sequence shown here is derived from an EMBL/GenBank/DDBJ whole genome shotgun (WGS) entry which is preliminary data.</text>
</comment>
<feature type="domain" description="Plastocyanin-like" evidence="16">
    <location>
        <begin position="38"/>
        <end position="149"/>
    </location>
</feature>
<evidence type="ECO:0000256" key="12">
    <source>
        <dbReference type="ARBA" id="ARBA00023185"/>
    </source>
</evidence>
<evidence type="ECO:0000313" key="18">
    <source>
        <dbReference type="Proteomes" id="UP000238479"/>
    </source>
</evidence>
<dbReference type="InterPro" id="IPR011706">
    <property type="entry name" value="Cu-oxidase_C"/>
</dbReference>
<dbReference type="InterPro" id="IPR045087">
    <property type="entry name" value="Cu-oxidase_fam"/>
</dbReference>
<proteinExistence type="inferred from homology"/>
<sequence>MKSQKKRTAILVDIFLVLQFLMISLVQGEVHVYDFVLREKNFTRLCETKSMFVVNDIFPGPEIRVHKGDMVYVNVYNQAYYGLTIHWHGIMQLRNPWSDGPEYITQCPIQPGTNFTYEVLLSTEEGTVWWHAHSDWTRASVHGAIVILPTVGSTYPFPQTDEDEVIILSSWYLGDLKVRVDEAMKEATSLPRSDAYTINGQPGDLFPCSKGTAYRLKVDYAKTYLLRIVNANIDSSLFFAVAQHNLTVVGLDGAYIKPIYTTYIVISPGQTMDVLLKTDQVLGRYYMAGRHFSSDNAKVSQFGHDVTAILEYNGDYTYPTSPLFPKTLPMYSDFSAALNFTYQIKSLASPEYPINVPPDNDITTRMFITASMNSLYCEDSGFLSCTEIPIATSVNNISWVNPRNTDLLQAYYRNISGVYSTDFPDQPPTYYNFTDETYSNDTVLTVQGTKVKVLSYNESVEIVFQGTDVQGGSVNHPLHMHGYKFYVVGYGFGNYDNETDPKGFNLVDPPHVTTFGIPKNGWLAIRFIANNPGVWFWHCHMERHLTLGMEAAFIVKNGDTAETSILEPPAYMPSCNVPLASRFKNSDVFVEKKIDQ</sequence>
<evidence type="ECO:0000256" key="4">
    <source>
        <dbReference type="ARBA" id="ARBA00012297"/>
    </source>
</evidence>
<evidence type="ECO:0000256" key="6">
    <source>
        <dbReference type="ARBA" id="ARBA00022525"/>
    </source>
</evidence>
<evidence type="ECO:0000259" key="15">
    <source>
        <dbReference type="Pfam" id="PF07731"/>
    </source>
</evidence>
<gene>
    <name evidence="17" type="ORF">RchiOBHm_Chr6g0284751</name>
</gene>
<dbReference type="Gramene" id="PRQ25537">
    <property type="protein sequence ID" value="PRQ25537"/>
    <property type="gene ID" value="RchiOBHm_Chr6g0284751"/>
</dbReference>
<evidence type="ECO:0000259" key="16">
    <source>
        <dbReference type="Pfam" id="PF07732"/>
    </source>
</evidence>
<evidence type="ECO:0000256" key="8">
    <source>
        <dbReference type="ARBA" id="ARBA00022737"/>
    </source>
</evidence>
<dbReference type="PROSITE" id="PS00080">
    <property type="entry name" value="MULTICOPPER_OXIDASE2"/>
    <property type="match status" value="1"/>
</dbReference>
<dbReference type="InterPro" id="IPR001117">
    <property type="entry name" value="Cu-oxidase_2nd"/>
</dbReference>
<dbReference type="InterPro" id="IPR034288">
    <property type="entry name" value="CuRO_1_LCC"/>
</dbReference>
<evidence type="ECO:0000259" key="14">
    <source>
        <dbReference type="Pfam" id="PF00394"/>
    </source>
</evidence>
<keyword evidence="6 13" id="KW-0964">Secreted</keyword>
<comment type="function">
    <text evidence="13">Lignin degradation and detoxification of lignin-derived products.</text>
</comment>
<dbReference type="Pfam" id="PF00394">
    <property type="entry name" value="Cu-oxidase"/>
    <property type="match status" value="1"/>
</dbReference>
<dbReference type="PANTHER" id="PTHR11709">
    <property type="entry name" value="MULTI-COPPER OXIDASE"/>
    <property type="match status" value="1"/>
</dbReference>
<evidence type="ECO:0000256" key="11">
    <source>
        <dbReference type="ARBA" id="ARBA00023180"/>
    </source>
</evidence>
<comment type="similarity">
    <text evidence="3 13">Belongs to the multicopper oxidase family.</text>
</comment>
<dbReference type="GO" id="GO:0052716">
    <property type="term" value="F:hydroquinone:oxygen oxidoreductase activity"/>
    <property type="evidence" value="ECO:0007669"/>
    <property type="project" value="UniProtKB-EC"/>
</dbReference>
<dbReference type="CDD" id="cd13897">
    <property type="entry name" value="CuRO_3_LCC_plant"/>
    <property type="match status" value="1"/>
</dbReference>
<reference evidence="17 18" key="1">
    <citation type="journal article" date="2018" name="Nat. Genet.">
        <title>The Rosa genome provides new insights in the design of modern roses.</title>
        <authorList>
            <person name="Bendahmane M."/>
        </authorList>
    </citation>
    <scope>NUCLEOTIDE SEQUENCE [LARGE SCALE GENOMIC DNA]</scope>
    <source>
        <strain evidence="18">cv. Old Blush</strain>
    </source>
</reference>
<evidence type="ECO:0000256" key="7">
    <source>
        <dbReference type="ARBA" id="ARBA00022723"/>
    </source>
</evidence>
<evidence type="ECO:0000256" key="13">
    <source>
        <dbReference type="RuleBase" id="RU361119"/>
    </source>
</evidence>